<reference evidence="1 2" key="1">
    <citation type="journal article" date="2012" name="BMC Genomics">
        <title>Tools to kill: Genome of one of the most destructive plant pathogenic fungi Macrophomina phaseolina.</title>
        <authorList>
            <person name="Islam M.S."/>
            <person name="Haque M.S."/>
            <person name="Islam M.M."/>
            <person name="Emdad E.M."/>
            <person name="Halim A."/>
            <person name="Hossen Q.M.M."/>
            <person name="Hossain M.Z."/>
            <person name="Ahmed B."/>
            <person name="Rahim S."/>
            <person name="Rahman M.S."/>
            <person name="Alam M.M."/>
            <person name="Hou S."/>
            <person name="Wan X."/>
            <person name="Saito J.A."/>
            <person name="Alam M."/>
        </authorList>
    </citation>
    <scope>NUCLEOTIDE SEQUENCE [LARGE SCALE GENOMIC DNA]</scope>
    <source>
        <strain evidence="1 2">MS6</strain>
    </source>
</reference>
<dbReference type="Proteomes" id="UP000007129">
    <property type="component" value="Unassembled WGS sequence"/>
</dbReference>
<evidence type="ECO:0000313" key="1">
    <source>
        <dbReference type="EMBL" id="EKG09247.1"/>
    </source>
</evidence>
<dbReference type="HOGENOM" id="CLU_2184480_0_0_1"/>
<organism evidence="1 2">
    <name type="scientific">Macrophomina phaseolina (strain MS6)</name>
    <name type="common">Charcoal rot fungus</name>
    <dbReference type="NCBI Taxonomy" id="1126212"/>
    <lineage>
        <taxon>Eukaryota</taxon>
        <taxon>Fungi</taxon>
        <taxon>Dikarya</taxon>
        <taxon>Ascomycota</taxon>
        <taxon>Pezizomycotina</taxon>
        <taxon>Dothideomycetes</taxon>
        <taxon>Dothideomycetes incertae sedis</taxon>
        <taxon>Botryosphaeriales</taxon>
        <taxon>Botryosphaeriaceae</taxon>
        <taxon>Macrophomina</taxon>
    </lineage>
</organism>
<protein>
    <submittedName>
        <fullName evidence="1">Uncharacterized protein</fullName>
    </submittedName>
</protein>
<proteinExistence type="predicted"/>
<dbReference type="EMBL" id="AHHD01000740">
    <property type="protein sequence ID" value="EKG09247.1"/>
    <property type="molecule type" value="Genomic_DNA"/>
</dbReference>
<sequence length="109" mass="12164">MTVPWYTLFVKFAAYTESPPYAGLAISTPTEVERPIGKGRRILLAVCSKNIVNWVWFVELTKNSLKQSSVFITLTMDWLLLPSRASPWKRMSAVMLSTLAGPAKPDSST</sequence>
<gene>
    <name evidence="1" type="ORF">MPH_13743</name>
</gene>
<comment type="caution">
    <text evidence="1">The sequence shown here is derived from an EMBL/GenBank/DDBJ whole genome shotgun (WGS) entry which is preliminary data.</text>
</comment>
<dbReference type="InParanoid" id="K2R8M3"/>
<evidence type="ECO:0000313" key="2">
    <source>
        <dbReference type="Proteomes" id="UP000007129"/>
    </source>
</evidence>
<name>K2R8M3_MACPH</name>
<dbReference type="AlphaFoldDB" id="K2R8M3"/>
<dbReference type="VEuPathDB" id="FungiDB:MPH_13743"/>
<accession>K2R8M3</accession>